<feature type="domain" description="Toprim" evidence="7">
    <location>
        <begin position="2"/>
        <end position="120"/>
    </location>
</feature>
<dbReference type="EMBL" id="UINC01000864">
    <property type="protein sequence ID" value="SUZ62338.1"/>
    <property type="molecule type" value="Genomic_DNA"/>
</dbReference>
<comment type="catalytic activity">
    <reaction evidence="1">
        <text>ATP-independent breakage of single-stranded DNA, followed by passage and rejoining.</text>
        <dbReference type="EC" id="5.6.2.1"/>
    </reaction>
</comment>
<dbReference type="InterPro" id="IPR023406">
    <property type="entry name" value="Topo_IA_AS"/>
</dbReference>
<evidence type="ECO:0000256" key="6">
    <source>
        <dbReference type="ARBA" id="ARBA00023235"/>
    </source>
</evidence>
<dbReference type="Gene3D" id="2.70.20.10">
    <property type="entry name" value="Topoisomerase I, domain 3"/>
    <property type="match status" value="1"/>
</dbReference>
<keyword evidence="6" id="KW-0413">Isomerase</keyword>
<dbReference type="InterPro" id="IPR000380">
    <property type="entry name" value="Topo_IA"/>
</dbReference>
<evidence type="ECO:0000256" key="5">
    <source>
        <dbReference type="ARBA" id="ARBA00023125"/>
    </source>
</evidence>
<keyword evidence="5" id="KW-0238">DNA-binding</keyword>
<evidence type="ECO:0000256" key="3">
    <source>
        <dbReference type="ARBA" id="ARBA00012891"/>
    </source>
</evidence>
<dbReference type="PRINTS" id="PR00417">
    <property type="entry name" value="PRTPISMRASEI"/>
</dbReference>
<dbReference type="Gene3D" id="1.10.460.10">
    <property type="entry name" value="Topoisomerase I, domain 2"/>
    <property type="match status" value="2"/>
</dbReference>
<evidence type="ECO:0000256" key="1">
    <source>
        <dbReference type="ARBA" id="ARBA00000213"/>
    </source>
</evidence>
<feature type="domain" description="Topo IA-type catalytic" evidence="8">
    <location>
        <begin position="136"/>
        <end position="577"/>
    </location>
</feature>
<evidence type="ECO:0000259" key="8">
    <source>
        <dbReference type="PROSITE" id="PS52039"/>
    </source>
</evidence>
<name>A0A381P807_9ZZZZ</name>
<dbReference type="Pfam" id="PF01751">
    <property type="entry name" value="Toprim"/>
    <property type="match status" value="1"/>
</dbReference>
<dbReference type="SMART" id="SM00436">
    <property type="entry name" value="TOP1Bc"/>
    <property type="match status" value="1"/>
</dbReference>
<dbReference type="GO" id="GO:0003917">
    <property type="term" value="F:DNA topoisomerase type I (single strand cut, ATP-independent) activity"/>
    <property type="evidence" value="ECO:0007669"/>
    <property type="project" value="UniProtKB-EC"/>
</dbReference>
<dbReference type="SMART" id="SM00493">
    <property type="entry name" value="TOPRIM"/>
    <property type="match status" value="1"/>
</dbReference>
<dbReference type="InterPro" id="IPR013824">
    <property type="entry name" value="Topo_IA_cen_sub1"/>
</dbReference>
<reference evidence="9" key="1">
    <citation type="submission" date="2018-05" db="EMBL/GenBank/DDBJ databases">
        <authorList>
            <person name="Lanie J.A."/>
            <person name="Ng W.-L."/>
            <person name="Kazmierczak K.M."/>
            <person name="Andrzejewski T.M."/>
            <person name="Davidsen T.M."/>
            <person name="Wayne K.J."/>
            <person name="Tettelin H."/>
            <person name="Glass J.I."/>
            <person name="Rusch D."/>
            <person name="Podicherti R."/>
            <person name="Tsui H.-C.T."/>
            <person name="Winkler M.E."/>
        </authorList>
    </citation>
    <scope>NUCLEOTIDE SEQUENCE</scope>
</reference>
<dbReference type="InterPro" id="IPR023405">
    <property type="entry name" value="Topo_IA_core_domain"/>
</dbReference>
<dbReference type="InterPro" id="IPR003601">
    <property type="entry name" value="Topo_IA_2"/>
</dbReference>
<dbReference type="AlphaFoldDB" id="A0A381P807"/>
<dbReference type="Pfam" id="PF01131">
    <property type="entry name" value="Topoisom_bac"/>
    <property type="match status" value="1"/>
</dbReference>
<organism evidence="9">
    <name type="scientific">marine metagenome</name>
    <dbReference type="NCBI Taxonomy" id="408172"/>
    <lineage>
        <taxon>unclassified sequences</taxon>
        <taxon>metagenomes</taxon>
        <taxon>ecological metagenomes</taxon>
    </lineage>
</organism>
<dbReference type="PANTHER" id="PTHR42785:SF1">
    <property type="entry name" value="DNA TOPOISOMERASE"/>
    <property type="match status" value="1"/>
</dbReference>
<protein>
    <recommendedName>
        <fullName evidence="3">DNA topoisomerase</fullName>
        <ecNumber evidence="3">5.6.2.1</ecNumber>
    </recommendedName>
</protein>
<dbReference type="PROSITE" id="PS50880">
    <property type="entry name" value="TOPRIM"/>
    <property type="match status" value="1"/>
</dbReference>
<evidence type="ECO:0000313" key="9">
    <source>
        <dbReference type="EMBL" id="SUZ62338.1"/>
    </source>
</evidence>
<evidence type="ECO:0000256" key="4">
    <source>
        <dbReference type="ARBA" id="ARBA00023029"/>
    </source>
</evidence>
<dbReference type="InterPro" id="IPR013825">
    <property type="entry name" value="Topo_IA_cen_sub2"/>
</dbReference>
<dbReference type="Gene3D" id="3.40.50.140">
    <property type="match status" value="1"/>
</dbReference>
<dbReference type="CDD" id="cd00186">
    <property type="entry name" value="TOP1Ac"/>
    <property type="match status" value="1"/>
</dbReference>
<dbReference type="GO" id="GO:0006265">
    <property type="term" value="P:DNA topological change"/>
    <property type="evidence" value="ECO:0007669"/>
    <property type="project" value="InterPro"/>
</dbReference>
<gene>
    <name evidence="9" type="ORF">METZ01_LOCUS15192</name>
</gene>
<dbReference type="InterPro" id="IPR013497">
    <property type="entry name" value="Topo_IA_cen"/>
</dbReference>
<dbReference type="SMART" id="SM00437">
    <property type="entry name" value="TOP1Ac"/>
    <property type="match status" value="1"/>
</dbReference>
<dbReference type="InterPro" id="IPR003602">
    <property type="entry name" value="Topo_IA_DNA-bd_dom"/>
</dbReference>
<dbReference type="EC" id="5.6.2.1" evidence="3"/>
<dbReference type="Gene3D" id="1.10.290.10">
    <property type="entry name" value="Topoisomerase I, domain 4"/>
    <property type="match status" value="1"/>
</dbReference>
<dbReference type="PROSITE" id="PS00396">
    <property type="entry name" value="TOPO_IA_1"/>
    <property type="match status" value="1"/>
</dbReference>
<dbReference type="InterPro" id="IPR013826">
    <property type="entry name" value="Topo_IA_cen_sub3"/>
</dbReference>
<dbReference type="PANTHER" id="PTHR42785">
    <property type="entry name" value="DNA TOPOISOMERASE, TYPE IA, CORE"/>
    <property type="match status" value="1"/>
</dbReference>
<evidence type="ECO:0000259" key="7">
    <source>
        <dbReference type="PROSITE" id="PS50880"/>
    </source>
</evidence>
<keyword evidence="4" id="KW-0799">Topoisomerase</keyword>
<dbReference type="SUPFAM" id="SSF56712">
    <property type="entry name" value="Prokaryotic type I DNA topoisomerase"/>
    <property type="match status" value="1"/>
</dbReference>
<evidence type="ECO:0000256" key="2">
    <source>
        <dbReference type="ARBA" id="ARBA00009446"/>
    </source>
</evidence>
<accession>A0A381P807</accession>
<proteinExistence type="inferred from homology"/>
<dbReference type="PROSITE" id="PS52039">
    <property type="entry name" value="TOPO_IA_2"/>
    <property type="match status" value="1"/>
</dbReference>
<dbReference type="InterPro" id="IPR006171">
    <property type="entry name" value="TOPRIM_dom"/>
</dbReference>
<sequence length="705" mass="83114">MKYLVIVESPSKCKKIQKYLKECFPNDEFIVKASVGHIMKLALTGVGNMGIDFDNNYEPNFIIDPKKKKVAKELKNFKKKVDKVIIATDLDLEGAKIGYDVAKYLKLDFNEKNRIIFNEITKKALKTAFQNPQKIDIDMVYSQFARRVLDRLIGFDISKITAKEIQKGCSAGRVISTTTKLIYEKEEEIKNGKEDSYYEILGDFKNEDYVLKDCIYNKKKKYKSLKEIKSLFQKYKRSDFSIHSIIEKNEESQPSKPYITSTINQSSPYSIKKTSMILQKLYQQGFITYIRTDSYKMSTEAKNMMKKYIIDKYGENYFKYRTFDKKNKSSQEAHECIRVTNVNKLSNEIDDPQEKKIYDLIWKRSLECLMENSKFHSKDIKINVSETKKKFQKKINYFYFLGFKILSNTLDELNKDCLFFDKIQTNDKLEYIIINSKKKYISSGSRYNESKLVKELEKLGIGRPSTYGNTIESILKKGYIVKKDIKPIKVESENLKLENNKIYRYTIIEKIKGEKQKLIITELGTTVTKFLETNFEVIMNYNFTSEIEDDLSNILNKEKIWHNVVDDYYNKFKPDVKKFENTSSKNNDFYIGNYQNKNFYRFKSKWGPKVMYGEVGVKDTIYLSLPKGKLLNKITLEECILLLPKSIGTYKDRNVELRKGKKSFFIRHDRQNYPLHWDFKNLKEEEITLENCILSIENFKIKLKK</sequence>
<comment type="similarity">
    <text evidence="2">Belongs to the type IA topoisomerase family.</text>
</comment>
<dbReference type="GO" id="GO:0003677">
    <property type="term" value="F:DNA binding"/>
    <property type="evidence" value="ECO:0007669"/>
    <property type="project" value="UniProtKB-KW"/>
</dbReference>